<reference evidence="2 3" key="2">
    <citation type="submission" date="2021-03" db="EMBL/GenBank/DDBJ databases">
        <title>Genomic Encyclopedia of Type Strains, Phase IV (KMG-IV): sequencing the most valuable type-strain genomes for metagenomic binning, comparative biology and taxonomic classification.</title>
        <authorList>
            <person name="Goeker M."/>
        </authorList>
    </citation>
    <scope>NUCLEOTIDE SEQUENCE [LARGE SCALE GENOMIC DNA]</scope>
    <source>
        <strain evidence="2 3">DSM 41954</strain>
    </source>
</reference>
<accession>A0A060ZFG9</accession>
<dbReference type="HOGENOM" id="CLU_065808_0_0_11"/>
<evidence type="ECO:0000313" key="1">
    <source>
        <dbReference type="EMBL" id="CDR04643.1"/>
    </source>
</evidence>
<dbReference type="EMBL" id="LK022848">
    <property type="protein sequence ID" value="CDR04643.1"/>
    <property type="molecule type" value="Genomic_DNA"/>
</dbReference>
<dbReference type="Proteomes" id="UP000756710">
    <property type="component" value="Unassembled WGS sequence"/>
</dbReference>
<proteinExistence type="predicted"/>
<sequence>MLFRVTVGSVRAWTGRSMVFPLLRHLGPVSSVKVTYALGGLRNELTAAHNEEHGRGVTRKKFLQFGAGTAIAGTLIIRGQLPAYASDPAGAWVRANAHKLPTTYDDFVGYPLDYRRAIYRQITPQLRSAFWREQFDRYRASNPDLTGDQSAVLAAARSAATPAGLSAPRRAPSAWDVDFGRRARDAFGYDEAAALFTVLGSPAEPRTAHREAPHGAASALRDCNCSQADPWCGTVIKCQFDFDCSTTQFGCGTLGLYACTGLCDS</sequence>
<keyword evidence="3" id="KW-1185">Reference proteome</keyword>
<dbReference type="RefSeq" id="WP_209468735.1">
    <property type="nucleotide sequence ID" value="NZ_BAABDR010000025.1"/>
</dbReference>
<reference evidence="1" key="1">
    <citation type="submission" date="2014-05" db="EMBL/GenBank/DDBJ databases">
        <authorList>
            <person name="Horn Fabian"/>
        </authorList>
    </citation>
    <scope>NUCLEOTIDE SEQUENCE</scope>
</reference>
<gene>
    <name evidence="2" type="ORF">J2Z30_003762</name>
    <name evidence="1" type="ORF">SIRAN1756</name>
</gene>
<name>A0A060ZFG9_9ACTN</name>
<protein>
    <submittedName>
        <fullName evidence="1">Uncharacterized protein</fullName>
    </submittedName>
</protein>
<dbReference type="NCBIfam" id="NF033852">
    <property type="entry name" value="fulvocin_rel"/>
    <property type="match status" value="1"/>
</dbReference>
<evidence type="ECO:0000313" key="3">
    <source>
        <dbReference type="Proteomes" id="UP000756710"/>
    </source>
</evidence>
<dbReference type="AlphaFoldDB" id="A0A060ZFG9"/>
<dbReference type="EMBL" id="JAGGLR010000009">
    <property type="protein sequence ID" value="MBP2062743.1"/>
    <property type="molecule type" value="Genomic_DNA"/>
</dbReference>
<organism evidence="1">
    <name type="scientific">Streptomyces iranensis</name>
    <dbReference type="NCBI Taxonomy" id="576784"/>
    <lineage>
        <taxon>Bacteria</taxon>
        <taxon>Bacillati</taxon>
        <taxon>Actinomycetota</taxon>
        <taxon>Actinomycetes</taxon>
        <taxon>Kitasatosporales</taxon>
        <taxon>Streptomycetaceae</taxon>
        <taxon>Streptomyces</taxon>
        <taxon>Streptomyces violaceusniger group</taxon>
    </lineage>
</organism>
<evidence type="ECO:0000313" key="2">
    <source>
        <dbReference type="EMBL" id="MBP2062743.1"/>
    </source>
</evidence>